<dbReference type="GO" id="GO:0005655">
    <property type="term" value="C:nucleolar ribonuclease P complex"/>
    <property type="evidence" value="ECO:0007669"/>
    <property type="project" value="InterPro"/>
</dbReference>
<accession>A0A1Q9DX63</accession>
<dbReference type="GO" id="GO:0051028">
    <property type="term" value="P:mRNA transport"/>
    <property type="evidence" value="ECO:0007669"/>
    <property type="project" value="UniProtKB-KW"/>
</dbReference>
<sequence>MDRIAFDSILTGACHKLWLRCYFAGCRAIGVRDRHSLLSDAALPEFPFDFPDTQAGQKQSAQEGSESRARFQRRPPAKRPNFDLLGIHSPHLLDWRILAAEDDEQRPKVCRTSQLVLLSQPRRCFSHPGLLPVTVRSAARGMPRGKCHLYRPSVEDLNRLNAPGLGNPGGHGRGESRPMRLPSRDQPPSLGPPDMLRLELTHCLTLDPAQVMAPCVVPMGELANESEDFDFSGALGTRYQETRASRTNPPAGLREGLLSHFTAFQLRAKSTHEHVEATRAPVDVFKAEQMLLDYAESLAREIAAGRDELRRSGKCQMNAELSAQHDTLCFCLAVLELIIETALRRYAPTAPGLLRWYCRHYLEGEEDVSDWYQSAQDASSDDVLCEDSPFWEPICRLALADRKSEVVQLLKGSSARRDSHVILFCDFLSKFPSMREMELAGASAVEFGQAIVEMQDAAQGIACQLPEKHPLRQLLEVYMRSSQVDFEANRDISWKYSRSWIEDFVFSHAWVFPDLRRAELGDLLQAVARRRQDESIDNVDRAFVAAVKCDVTALLELLTSMPDKFPQYFVVHLVDLLYYAGRLSLSVEPDTNLAPRDWHLIAYAADLCQPPQQLRCALNYLRAGGASEVARCLQVMADKYCASAVGDNKSMWEALSVLDDLELGELGRQHCWQRARLLQSSGDLLGALSWACWAVVGIPSLEQEEICVDKLDKGAADISDFCDGIVENGMFALLEALAPANLEESFDDCPSPALLAAMAPPGAPAPLPTLPASARLYFFIQYARCHALHVAGRPTASWAPVLVKLLSHGFASAAVQLQVLQEELSGVLEEDPCPFETEEVLALMRIANVAMAEEPKETSEKEPRHTSYRLRRRRAEEVETRKAEVAAIRPLVGFVTSGSFSYRHGCGAGVGAVVAGVLGELVQQSGGAGDVPRWIWLWARNTTSLVYFPVWVSTNGSPTASETGSRDDRRRRGGDRAAPAAHNPFAVQKPDFVEQVVAEEANPNRNSLLVIDNTDEWLISLFQNWLVDEIMANAASSINVLTERAMPPNSVYHCSLFTNYTLDGIKAVLLFTMSSRTGGPCAQWDSYASRALFHSAFQPFTWPVMFDTSATCVDVKVFNGNEVLFHWGFEGYRSDMRDGSDPRSLSPSSLDGRSL</sequence>
<feature type="compositionally biased region" description="Polar residues" evidence="2">
    <location>
        <begin position="54"/>
        <end position="64"/>
    </location>
</feature>
<dbReference type="InterPro" id="IPR039182">
    <property type="entry name" value="Pop1"/>
</dbReference>
<keyword evidence="1" id="KW-0813">Transport</keyword>
<dbReference type="AlphaFoldDB" id="A0A1Q9DX63"/>
<feature type="domain" description="POPLD" evidence="3">
    <location>
        <begin position="15"/>
        <end position="95"/>
    </location>
</feature>
<comment type="subcellular location">
    <subcellularLocation>
        <location evidence="1">Nucleus</location>
        <location evidence="1">Nuclear pore complex</location>
    </subcellularLocation>
</comment>
<proteinExistence type="inferred from homology"/>
<dbReference type="Pfam" id="PF22770">
    <property type="entry name" value="POP1_C"/>
    <property type="match status" value="1"/>
</dbReference>
<protein>
    <recommendedName>
        <fullName evidence="1">Nuclear pore complex protein Nup85</fullName>
    </recommendedName>
</protein>
<dbReference type="EMBL" id="LSRX01000351">
    <property type="protein sequence ID" value="OLP99762.1"/>
    <property type="molecule type" value="Genomic_DNA"/>
</dbReference>
<feature type="region of interest" description="Disordered" evidence="2">
    <location>
        <begin position="956"/>
        <end position="980"/>
    </location>
</feature>
<dbReference type="PANTHER" id="PTHR22731:SF3">
    <property type="entry name" value="RIBONUCLEASES P_MRP PROTEIN SUBUNIT POP1"/>
    <property type="match status" value="1"/>
</dbReference>
<keyword evidence="6" id="KW-1185">Reference proteome</keyword>
<feature type="region of interest" description="Disordered" evidence="2">
    <location>
        <begin position="1136"/>
        <end position="1155"/>
    </location>
</feature>
<keyword evidence="1" id="KW-0472">Membrane</keyword>
<keyword evidence="1" id="KW-0906">Nuclear pore complex</keyword>
<keyword evidence="1" id="KW-0653">Protein transport</keyword>
<name>A0A1Q9DX63_SYMMI</name>
<feature type="region of interest" description="Disordered" evidence="2">
    <location>
        <begin position="159"/>
        <end position="191"/>
    </location>
</feature>
<dbReference type="OrthoDB" id="442863at2759"/>
<feature type="region of interest" description="Disordered" evidence="2">
    <location>
        <begin position="52"/>
        <end position="81"/>
    </location>
</feature>
<comment type="similarity">
    <text evidence="1">Belongs to the nucleoporin Nup85 family.</text>
</comment>
<dbReference type="Proteomes" id="UP000186817">
    <property type="component" value="Unassembled WGS sequence"/>
</dbReference>
<dbReference type="Pfam" id="PF08170">
    <property type="entry name" value="POPLD"/>
    <property type="match status" value="1"/>
</dbReference>
<dbReference type="InterPro" id="IPR012590">
    <property type="entry name" value="POPLD_dom"/>
</dbReference>
<comment type="function">
    <text evidence="1">Functions as a component of the nuclear pore complex (NPC).</text>
</comment>
<feature type="domain" description="POP1 C-terminal" evidence="4">
    <location>
        <begin position="856"/>
        <end position="953"/>
    </location>
</feature>
<feature type="compositionally biased region" description="Low complexity" evidence="2">
    <location>
        <begin position="1142"/>
        <end position="1155"/>
    </location>
</feature>
<dbReference type="PANTHER" id="PTHR22731">
    <property type="entry name" value="RIBONUCLEASES P/MRP PROTEIN SUBUNIT POP1"/>
    <property type="match status" value="1"/>
</dbReference>
<dbReference type="GO" id="GO:0005643">
    <property type="term" value="C:nuclear pore"/>
    <property type="evidence" value="ECO:0007669"/>
    <property type="project" value="UniProtKB-SubCell"/>
</dbReference>
<comment type="subunit">
    <text evidence="1">Component of the nuclear pore complex (NPC).</text>
</comment>
<keyword evidence="1" id="KW-0539">Nucleus</keyword>
<dbReference type="Pfam" id="PF07575">
    <property type="entry name" value="Nucleopor_Nup85"/>
    <property type="match status" value="1"/>
</dbReference>
<feature type="compositionally biased region" description="Basic and acidic residues" evidence="2">
    <location>
        <begin position="854"/>
        <end position="865"/>
    </location>
</feature>
<dbReference type="GO" id="GO:0031965">
    <property type="term" value="C:nuclear membrane"/>
    <property type="evidence" value="ECO:0007669"/>
    <property type="project" value="UniProtKB-UniRule"/>
</dbReference>
<dbReference type="GO" id="GO:0015031">
    <property type="term" value="P:protein transport"/>
    <property type="evidence" value="ECO:0007669"/>
    <property type="project" value="UniProtKB-KW"/>
</dbReference>
<evidence type="ECO:0000256" key="1">
    <source>
        <dbReference type="RuleBase" id="RU365073"/>
    </source>
</evidence>
<evidence type="ECO:0000259" key="4">
    <source>
        <dbReference type="Pfam" id="PF22770"/>
    </source>
</evidence>
<evidence type="ECO:0000313" key="5">
    <source>
        <dbReference type="EMBL" id="OLP99762.1"/>
    </source>
</evidence>
<feature type="region of interest" description="Disordered" evidence="2">
    <location>
        <begin position="854"/>
        <end position="873"/>
    </location>
</feature>
<evidence type="ECO:0000259" key="3">
    <source>
        <dbReference type="Pfam" id="PF08170"/>
    </source>
</evidence>
<reference evidence="5 6" key="1">
    <citation type="submission" date="2016-02" db="EMBL/GenBank/DDBJ databases">
        <title>Genome analysis of coral dinoflagellate symbionts highlights evolutionary adaptations to a symbiotic lifestyle.</title>
        <authorList>
            <person name="Aranda M."/>
            <person name="Li Y."/>
            <person name="Liew Y.J."/>
            <person name="Baumgarten S."/>
            <person name="Simakov O."/>
            <person name="Wilson M."/>
            <person name="Piel J."/>
            <person name="Ashoor H."/>
            <person name="Bougouffa S."/>
            <person name="Bajic V.B."/>
            <person name="Ryu T."/>
            <person name="Ravasi T."/>
            <person name="Bayer T."/>
            <person name="Micklem G."/>
            <person name="Kim H."/>
            <person name="Bhak J."/>
            <person name="Lajeunesse T.C."/>
            <person name="Voolstra C.R."/>
        </authorList>
    </citation>
    <scope>NUCLEOTIDE SEQUENCE [LARGE SCALE GENOMIC DNA]</scope>
    <source>
        <strain evidence="5 6">CCMP2467</strain>
    </source>
</reference>
<comment type="caution">
    <text evidence="5">The sequence shown here is derived from an EMBL/GenBank/DDBJ whole genome shotgun (WGS) entry which is preliminary data.</text>
</comment>
<organism evidence="5 6">
    <name type="scientific">Symbiodinium microadriaticum</name>
    <name type="common">Dinoflagellate</name>
    <name type="synonym">Zooxanthella microadriatica</name>
    <dbReference type="NCBI Taxonomy" id="2951"/>
    <lineage>
        <taxon>Eukaryota</taxon>
        <taxon>Sar</taxon>
        <taxon>Alveolata</taxon>
        <taxon>Dinophyceae</taxon>
        <taxon>Suessiales</taxon>
        <taxon>Symbiodiniaceae</taxon>
        <taxon>Symbiodinium</taxon>
    </lineage>
</organism>
<keyword evidence="1" id="KW-0811">Translocation</keyword>
<dbReference type="GO" id="GO:0000172">
    <property type="term" value="C:ribonuclease MRP complex"/>
    <property type="evidence" value="ECO:0007669"/>
    <property type="project" value="InterPro"/>
</dbReference>
<dbReference type="InterPro" id="IPR011502">
    <property type="entry name" value="Nucleoporin_Nup85"/>
</dbReference>
<dbReference type="InterPro" id="IPR055079">
    <property type="entry name" value="POP1_C"/>
</dbReference>
<dbReference type="GO" id="GO:0001682">
    <property type="term" value="P:tRNA 5'-leader removal"/>
    <property type="evidence" value="ECO:0007669"/>
    <property type="project" value="InterPro"/>
</dbReference>
<keyword evidence="1" id="KW-0509">mRNA transport</keyword>
<evidence type="ECO:0000256" key="2">
    <source>
        <dbReference type="SAM" id="MobiDB-lite"/>
    </source>
</evidence>
<evidence type="ECO:0000313" key="6">
    <source>
        <dbReference type="Proteomes" id="UP000186817"/>
    </source>
</evidence>
<gene>
    <name evidence="5" type="primary">pop1</name>
    <name evidence="5" type="ORF">AK812_SmicGene17650</name>
</gene>